<name>A0A5M3VZA3_9ACTN</name>
<sequence>MLAAVTFGVTTGFGWFGATAGQAQAADGCARAVVTGLANKVANQVTAATGTVAGRNARSAVGTALVAVGRTGVLTVLPCGRDPQRAYQLAAIAGLPGLSTASGALGVADAAGLAAGSGLPALPGVDGLPDTEDMAAVPSVPGLADASALGSLPDLPGVPLFPGTPKSPMPNLVIAKGMPGELSGLAAGIPATSGLPEAPTTPDAPGVADTAGESPSLTSVLPKTPALEKAPEAVTEIAESLLSDTLVP</sequence>
<comment type="caution">
    <text evidence="2">The sequence shown here is derived from an EMBL/GenBank/DDBJ whole genome shotgun (WGS) entry which is preliminary data.</text>
</comment>
<dbReference type="EMBL" id="BLAD01000056">
    <property type="protein sequence ID" value="GES02197.1"/>
    <property type="molecule type" value="Genomic_DNA"/>
</dbReference>
<feature type="region of interest" description="Disordered" evidence="1">
    <location>
        <begin position="192"/>
        <end position="228"/>
    </location>
</feature>
<proteinExistence type="predicted"/>
<dbReference type="AlphaFoldDB" id="A0A5M3VZA3"/>
<accession>A0A5M3VZA3</accession>
<evidence type="ECO:0000313" key="3">
    <source>
        <dbReference type="Proteomes" id="UP000334990"/>
    </source>
</evidence>
<keyword evidence="3" id="KW-1185">Reference proteome</keyword>
<gene>
    <name evidence="2" type="ORF">Acor_42620</name>
</gene>
<organism evidence="2 3">
    <name type="scientific">Acrocarpospora corrugata</name>
    <dbReference type="NCBI Taxonomy" id="35763"/>
    <lineage>
        <taxon>Bacteria</taxon>
        <taxon>Bacillati</taxon>
        <taxon>Actinomycetota</taxon>
        <taxon>Actinomycetes</taxon>
        <taxon>Streptosporangiales</taxon>
        <taxon>Streptosporangiaceae</taxon>
        <taxon>Acrocarpospora</taxon>
    </lineage>
</organism>
<dbReference type="Proteomes" id="UP000334990">
    <property type="component" value="Unassembled WGS sequence"/>
</dbReference>
<protein>
    <submittedName>
        <fullName evidence="2">Uncharacterized protein</fullName>
    </submittedName>
</protein>
<evidence type="ECO:0000256" key="1">
    <source>
        <dbReference type="SAM" id="MobiDB-lite"/>
    </source>
</evidence>
<reference evidence="2 3" key="1">
    <citation type="submission" date="2019-10" db="EMBL/GenBank/DDBJ databases">
        <title>Whole genome shotgun sequence of Acrocarpospora corrugata NBRC 13972.</title>
        <authorList>
            <person name="Ichikawa N."/>
            <person name="Kimura A."/>
            <person name="Kitahashi Y."/>
            <person name="Komaki H."/>
            <person name="Oguchi A."/>
        </authorList>
    </citation>
    <scope>NUCLEOTIDE SEQUENCE [LARGE SCALE GENOMIC DNA]</scope>
    <source>
        <strain evidence="2 3">NBRC 13972</strain>
    </source>
</reference>
<evidence type="ECO:0000313" key="2">
    <source>
        <dbReference type="EMBL" id="GES02197.1"/>
    </source>
</evidence>